<comment type="caution">
    <text evidence="3">The sequence shown here is derived from an EMBL/GenBank/DDBJ whole genome shotgun (WGS) entry which is preliminary data.</text>
</comment>
<reference evidence="3 4" key="1">
    <citation type="submission" date="2018-07" db="EMBL/GenBank/DDBJ databases">
        <title>Mechanisms of high-level aminoglycoside resistance among Gram-negative pathogens in Brazil.</title>
        <authorList>
            <person name="Ballaben A.S."/>
            <person name="Darini A.L.C."/>
            <person name="Doi Y."/>
        </authorList>
    </citation>
    <scope>NUCLEOTIDE SEQUENCE [LARGE SCALE GENOMIC DNA]</scope>
    <source>
        <strain evidence="3 4">B2-305</strain>
    </source>
</reference>
<evidence type="ECO:0000259" key="2">
    <source>
        <dbReference type="Pfam" id="PF13304"/>
    </source>
</evidence>
<protein>
    <submittedName>
        <fullName evidence="3">ABC transporter ATP-binding protein</fullName>
    </submittedName>
</protein>
<accession>A0A367M490</accession>
<name>A0A367M490_PSEAI</name>
<keyword evidence="3" id="KW-0067">ATP-binding</keyword>
<dbReference type="Gene3D" id="3.40.50.300">
    <property type="entry name" value="P-loop containing nucleotide triphosphate hydrolases"/>
    <property type="match status" value="1"/>
</dbReference>
<proteinExistence type="predicted"/>
<keyword evidence="1" id="KW-0677">Repeat</keyword>
<dbReference type="Proteomes" id="UP000253594">
    <property type="component" value="Unassembled WGS sequence"/>
</dbReference>
<evidence type="ECO:0000256" key="1">
    <source>
        <dbReference type="ARBA" id="ARBA00022737"/>
    </source>
</evidence>
<feature type="non-terminal residue" evidence="3">
    <location>
        <position position="1"/>
    </location>
</feature>
<dbReference type="GO" id="GO:0016887">
    <property type="term" value="F:ATP hydrolysis activity"/>
    <property type="evidence" value="ECO:0007669"/>
    <property type="project" value="InterPro"/>
</dbReference>
<dbReference type="AlphaFoldDB" id="A0A367M490"/>
<dbReference type="GO" id="GO:0005524">
    <property type="term" value="F:ATP binding"/>
    <property type="evidence" value="ECO:0007669"/>
    <property type="project" value="UniProtKB-KW"/>
</dbReference>
<sequence length="120" mass="13285">VLEQLLEVNRSRGESWLRTRLAQLGLPAERLAQPCATLSGGERLKAALALVLYADRPAQLLLLDEPDNHLDLAARQALESMLGQYRGALLVVSHDPVFLRHLALDGELRATAAGWRLEDR</sequence>
<organism evidence="3 4">
    <name type="scientific">Pseudomonas aeruginosa</name>
    <dbReference type="NCBI Taxonomy" id="287"/>
    <lineage>
        <taxon>Bacteria</taxon>
        <taxon>Pseudomonadati</taxon>
        <taxon>Pseudomonadota</taxon>
        <taxon>Gammaproteobacteria</taxon>
        <taxon>Pseudomonadales</taxon>
        <taxon>Pseudomonadaceae</taxon>
        <taxon>Pseudomonas</taxon>
    </lineage>
</organism>
<evidence type="ECO:0000313" key="3">
    <source>
        <dbReference type="EMBL" id="RCI72189.1"/>
    </source>
</evidence>
<dbReference type="PANTHER" id="PTHR19211">
    <property type="entry name" value="ATP-BINDING TRANSPORT PROTEIN-RELATED"/>
    <property type="match status" value="1"/>
</dbReference>
<dbReference type="InterPro" id="IPR027417">
    <property type="entry name" value="P-loop_NTPase"/>
</dbReference>
<dbReference type="Pfam" id="PF13304">
    <property type="entry name" value="AAA_21"/>
    <property type="match status" value="1"/>
</dbReference>
<dbReference type="SUPFAM" id="SSF52540">
    <property type="entry name" value="P-loop containing nucleoside triphosphate hydrolases"/>
    <property type="match status" value="1"/>
</dbReference>
<feature type="domain" description="ATPase AAA-type core" evidence="2">
    <location>
        <begin position="36"/>
        <end position="99"/>
    </location>
</feature>
<dbReference type="EMBL" id="QORE01001051">
    <property type="protein sequence ID" value="RCI72189.1"/>
    <property type="molecule type" value="Genomic_DNA"/>
</dbReference>
<evidence type="ECO:0000313" key="4">
    <source>
        <dbReference type="Proteomes" id="UP000253594"/>
    </source>
</evidence>
<keyword evidence="3" id="KW-0547">Nucleotide-binding</keyword>
<dbReference type="InterPro" id="IPR003959">
    <property type="entry name" value="ATPase_AAA_core"/>
</dbReference>
<dbReference type="InterPro" id="IPR050611">
    <property type="entry name" value="ABCF"/>
</dbReference>
<gene>
    <name evidence="3" type="ORF">DT376_25090</name>
</gene>